<dbReference type="InterPro" id="IPR036291">
    <property type="entry name" value="NAD(P)-bd_dom_sf"/>
</dbReference>
<accession>A0A2S4HK75</accession>
<keyword evidence="7" id="KW-1185">Reference proteome</keyword>
<dbReference type="SUPFAM" id="SSF51735">
    <property type="entry name" value="NAD(P)-binding Rossmann-fold domains"/>
    <property type="match status" value="1"/>
</dbReference>
<comment type="caution">
    <text evidence="4">The sequence shown here is derived from an EMBL/GenBank/DDBJ whole genome shotgun (WGS) entry which is preliminary data.</text>
</comment>
<reference evidence="5 7" key="2">
    <citation type="submission" date="2018-10" db="EMBL/GenBank/DDBJ databases">
        <title>Draft genome sequence of Zhongshania sp. DSW25-10.</title>
        <authorList>
            <person name="Oh J."/>
        </authorList>
    </citation>
    <scope>NUCLEOTIDE SEQUENCE [LARGE SCALE GENOMIC DNA]</scope>
    <source>
        <strain evidence="5 7">DSW25-10</strain>
    </source>
</reference>
<dbReference type="AlphaFoldDB" id="A0A2S4HK75"/>
<evidence type="ECO:0000313" key="5">
    <source>
        <dbReference type="EMBL" id="RNL65906.1"/>
    </source>
</evidence>
<evidence type="ECO:0000256" key="1">
    <source>
        <dbReference type="ARBA" id="ARBA00005125"/>
    </source>
</evidence>
<feature type="domain" description="NAD-dependent epimerase/dehydratase" evidence="3">
    <location>
        <begin position="13"/>
        <end position="230"/>
    </location>
</feature>
<sequence length="307" mass="33593">MPVSPLDLHNSNILITGPTGQVAAPIVDALSKIANVTALARFSKDSDKTALEQRGVKVIRADLADKGSLAACPDDFDYVLNLAVVKSGNFDYDLAANAEGVGNLMARCRSAKAFVHFSSTAVYEYAGPVPRKETDPLGDNHRAMFPTYSIAKIAAESVCRFAAKQFDIPTTIARLSVPYGNNGGWPFFHLLMMKENMEIDIHPEGPNSYNLLHADDYIEKIPYLLAAASKEVTTINFGGSQAVSIEEWCAYLTELTGFEPKFSEKTTAFGSLAIDTTRMHELIGETRVDWREGLRGMIENLAPNLLR</sequence>
<dbReference type="Proteomes" id="UP000274695">
    <property type="component" value="Unassembled WGS sequence"/>
</dbReference>
<evidence type="ECO:0000313" key="6">
    <source>
        <dbReference type="Proteomes" id="UP000237222"/>
    </source>
</evidence>
<dbReference type="Proteomes" id="UP000237222">
    <property type="component" value="Unassembled WGS sequence"/>
</dbReference>
<comment type="pathway">
    <text evidence="1">Bacterial outer membrane biogenesis; LPS O-antigen biosynthesis.</text>
</comment>
<dbReference type="OrthoDB" id="5735947at2"/>
<dbReference type="Pfam" id="PF01370">
    <property type="entry name" value="Epimerase"/>
    <property type="match status" value="1"/>
</dbReference>
<evidence type="ECO:0000259" key="3">
    <source>
        <dbReference type="Pfam" id="PF01370"/>
    </source>
</evidence>
<dbReference type="InterPro" id="IPR001509">
    <property type="entry name" value="Epimerase_deHydtase"/>
</dbReference>
<evidence type="ECO:0000256" key="2">
    <source>
        <dbReference type="ARBA" id="ARBA00007637"/>
    </source>
</evidence>
<dbReference type="PANTHER" id="PTHR43000">
    <property type="entry name" value="DTDP-D-GLUCOSE 4,6-DEHYDRATASE-RELATED"/>
    <property type="match status" value="1"/>
</dbReference>
<dbReference type="RefSeq" id="WP_103682768.1">
    <property type="nucleotide sequence ID" value="NZ_PQGG01000006.1"/>
</dbReference>
<evidence type="ECO:0000313" key="7">
    <source>
        <dbReference type="Proteomes" id="UP000274695"/>
    </source>
</evidence>
<reference evidence="4" key="1">
    <citation type="submission" date="2018-01" db="EMBL/GenBank/DDBJ databases">
        <authorList>
            <person name="Yu X.-D."/>
        </authorList>
    </citation>
    <scope>NUCLEOTIDE SEQUENCE</scope>
    <source>
        <strain evidence="4">ZX-21</strain>
    </source>
</reference>
<organism evidence="4 6">
    <name type="scientific">Zhongshania marina</name>
    <dbReference type="NCBI Taxonomy" id="2304603"/>
    <lineage>
        <taxon>Bacteria</taxon>
        <taxon>Pseudomonadati</taxon>
        <taxon>Pseudomonadota</taxon>
        <taxon>Gammaproteobacteria</taxon>
        <taxon>Cellvibrionales</taxon>
        <taxon>Spongiibacteraceae</taxon>
        <taxon>Zhongshania</taxon>
    </lineage>
</organism>
<gene>
    <name evidence="4" type="ORF">C0068_01715</name>
    <name evidence="5" type="ORF">D0911_05945</name>
</gene>
<protein>
    <submittedName>
        <fullName evidence="4 5">Oxidoreductase</fullName>
    </submittedName>
</protein>
<comment type="similarity">
    <text evidence="2">Belongs to the NAD(P)-dependent epimerase/dehydratase family.</text>
</comment>
<dbReference type="Gene3D" id="3.40.50.720">
    <property type="entry name" value="NAD(P)-binding Rossmann-like Domain"/>
    <property type="match status" value="1"/>
</dbReference>
<evidence type="ECO:0000313" key="4">
    <source>
        <dbReference type="EMBL" id="POP54396.1"/>
    </source>
</evidence>
<dbReference type="EMBL" id="PQGG01000006">
    <property type="protein sequence ID" value="POP54396.1"/>
    <property type="molecule type" value="Genomic_DNA"/>
</dbReference>
<dbReference type="EMBL" id="RHGB01000005">
    <property type="protein sequence ID" value="RNL65906.1"/>
    <property type="molecule type" value="Genomic_DNA"/>
</dbReference>
<name>A0A2S4HK75_9GAMM</name>
<proteinExistence type="inferred from homology"/>